<organism evidence="1 2">
    <name type="scientific">Pseudomonas aeruginosa</name>
    <dbReference type="NCBI Taxonomy" id="287"/>
    <lineage>
        <taxon>Bacteria</taxon>
        <taxon>Pseudomonadati</taxon>
        <taxon>Pseudomonadota</taxon>
        <taxon>Gammaproteobacteria</taxon>
        <taxon>Pseudomonadales</taxon>
        <taxon>Pseudomonadaceae</taxon>
        <taxon>Pseudomonas</taxon>
    </lineage>
</organism>
<protein>
    <submittedName>
        <fullName evidence="1">Ribosomal-protein-serine acetyltransferase</fullName>
    </submittedName>
</protein>
<proteinExistence type="predicted"/>
<keyword evidence="1" id="KW-0808">Transferase</keyword>
<comment type="caution">
    <text evidence="1">The sequence shown here is derived from an EMBL/GenBank/DDBJ whole genome shotgun (WGS) entry which is preliminary data.</text>
</comment>
<dbReference type="EMBL" id="NFFZ01000012">
    <property type="protein sequence ID" value="OTI58971.1"/>
    <property type="molecule type" value="Genomic_DNA"/>
</dbReference>
<dbReference type="PANTHER" id="PTHR43441">
    <property type="entry name" value="RIBOSOMAL-PROTEIN-SERINE ACETYLTRANSFERASE"/>
    <property type="match status" value="1"/>
</dbReference>
<gene>
    <name evidence="1" type="ORF">CAZ10_22460</name>
</gene>
<dbReference type="Pfam" id="PF13302">
    <property type="entry name" value="Acetyltransf_3"/>
    <property type="match status" value="1"/>
</dbReference>
<dbReference type="PANTHER" id="PTHR43441:SF11">
    <property type="entry name" value="RIBOSOMAL-PROTEIN-SERINE ACETYLTRANSFERASE"/>
    <property type="match status" value="1"/>
</dbReference>
<dbReference type="SUPFAM" id="SSF55729">
    <property type="entry name" value="Acyl-CoA N-acyltransferases (Nat)"/>
    <property type="match status" value="1"/>
</dbReference>
<dbReference type="Gene3D" id="3.40.630.30">
    <property type="match status" value="1"/>
</dbReference>
<dbReference type="PROSITE" id="PS51186">
    <property type="entry name" value="GNAT"/>
    <property type="match status" value="1"/>
</dbReference>
<evidence type="ECO:0000313" key="1">
    <source>
        <dbReference type="EMBL" id="OTI58971.1"/>
    </source>
</evidence>
<dbReference type="InterPro" id="IPR000182">
    <property type="entry name" value="GNAT_dom"/>
</dbReference>
<dbReference type="AlphaFoldDB" id="A0A1X0SLS7"/>
<dbReference type="RefSeq" id="WP_003119691.1">
    <property type="nucleotide sequence ID" value="NZ_CAADKA010000688.1"/>
</dbReference>
<sequence length="183" mass="20719">MFILPISSDLHLELLDQPRAEELFRLVRANSEHLAPWMPWVPLTQSADDTRRFIGESQRLWAERRSCRCGIVESGCLVGVIDLHDFTEDSRSASIGYWLAASAQGRGLLARALGKTIELGFLGYDLQRLVIRCSTENLRSQRAAERQGFRRDGVIRANEIIAGRAHDHAIYTLLRSEWHAAHA</sequence>
<dbReference type="InterPro" id="IPR051908">
    <property type="entry name" value="Ribosomal_N-acetyltransferase"/>
</dbReference>
<name>A0A1X0SLS7_PSEAI</name>
<evidence type="ECO:0000313" key="2">
    <source>
        <dbReference type="Proteomes" id="UP000194857"/>
    </source>
</evidence>
<dbReference type="Proteomes" id="UP000194857">
    <property type="component" value="Unassembled WGS sequence"/>
</dbReference>
<dbReference type="GO" id="GO:0005737">
    <property type="term" value="C:cytoplasm"/>
    <property type="evidence" value="ECO:0007669"/>
    <property type="project" value="TreeGrafter"/>
</dbReference>
<reference evidence="1 2" key="1">
    <citation type="submission" date="2017-05" db="EMBL/GenBank/DDBJ databases">
        <authorList>
            <person name="Song R."/>
            <person name="Chenine A.L."/>
            <person name="Ruprecht R.M."/>
        </authorList>
    </citation>
    <scope>NUCLEOTIDE SEQUENCE [LARGE SCALE GENOMIC DNA]</scope>
    <source>
        <strain evidence="1 2">S567_C10_BS</strain>
    </source>
</reference>
<accession>A0A1X0SLS7</accession>
<dbReference type="GO" id="GO:0008999">
    <property type="term" value="F:protein-N-terminal-alanine acetyltransferase activity"/>
    <property type="evidence" value="ECO:0007669"/>
    <property type="project" value="TreeGrafter"/>
</dbReference>
<dbReference type="InterPro" id="IPR016181">
    <property type="entry name" value="Acyl_CoA_acyltransferase"/>
</dbReference>
<dbReference type="GO" id="GO:1990189">
    <property type="term" value="F:protein N-terminal-serine acetyltransferase activity"/>
    <property type="evidence" value="ECO:0007669"/>
    <property type="project" value="TreeGrafter"/>
</dbReference>